<name>A0A7G4AW86_9CAUD</name>
<reference evidence="1 2" key="1">
    <citation type="submission" date="2020-07" db="EMBL/GenBank/DDBJ databases">
        <title>Streptomyces phage Genome sequencing and assembly.</title>
        <authorList>
            <person name="Sharma V."/>
            <person name="Hardy A."/>
            <person name="Frunzke J."/>
        </authorList>
    </citation>
    <scope>NUCLEOTIDE SEQUENCE [LARGE SCALE GENOMIC DNA]</scope>
</reference>
<dbReference type="Proteomes" id="UP000515922">
    <property type="component" value="Segment"/>
</dbReference>
<keyword evidence="2" id="KW-1185">Reference proteome</keyword>
<sequence length="58" mass="6604">MSSSFEEDIKSLAVRWSECGGSHSDDLLEEIFGSLVDHFPGWTPESKDAQHYINYVKK</sequence>
<evidence type="ECO:0000313" key="1">
    <source>
        <dbReference type="EMBL" id="QMP84276.1"/>
    </source>
</evidence>
<accession>A0A7G4AW86</accession>
<gene>
    <name evidence="1" type="ORF">HUN41_00177</name>
</gene>
<dbReference type="EMBL" id="MT711976">
    <property type="protein sequence ID" value="QMP84276.1"/>
    <property type="molecule type" value="Genomic_DNA"/>
</dbReference>
<proteinExistence type="predicted"/>
<evidence type="ECO:0000313" key="2">
    <source>
        <dbReference type="Proteomes" id="UP000515922"/>
    </source>
</evidence>
<protein>
    <submittedName>
        <fullName evidence="1">Uncharacterized protein</fullName>
    </submittedName>
</protein>
<organism evidence="1 2">
    <name type="scientific">Streptomyces phage Coruscant</name>
    <dbReference type="NCBI Taxonomy" id="2739834"/>
    <lineage>
        <taxon>Viruses</taxon>
        <taxon>Duplodnaviria</taxon>
        <taxon>Heunggongvirae</taxon>
        <taxon>Uroviricota</taxon>
        <taxon>Caudoviricetes</taxon>
        <taxon>Stanwilliamsviridae</taxon>
        <taxon>Boydwoodruffvirinae</taxon>
        <taxon>Coruscantvirus</taxon>
        <taxon>Coruscantvirus coruscant</taxon>
    </lineage>
</organism>